<keyword evidence="1" id="KW-0472">Membrane</keyword>
<feature type="transmembrane region" description="Helical" evidence="1">
    <location>
        <begin position="12"/>
        <end position="34"/>
    </location>
</feature>
<reference evidence="3" key="1">
    <citation type="journal article" date="2021" name="ISME J.">
        <title>Evolutionary origin and ecological implication of a unique nif island in free-living Bradyrhizobium lineages.</title>
        <authorList>
            <person name="Tao J."/>
        </authorList>
    </citation>
    <scope>NUCLEOTIDE SEQUENCE [LARGE SCALE GENOMIC DNA]</scope>
    <source>
        <strain evidence="3">SZCCT0434</strain>
    </source>
</reference>
<dbReference type="EMBL" id="JAFCJH010000017">
    <property type="protein sequence ID" value="MBR0797298.1"/>
    <property type="molecule type" value="Genomic_DNA"/>
</dbReference>
<sequence length="160" mass="17621">MTPQTAQLLKDLAPVGTFLLSSLSAIIGAAWIAVTYMKSQHDLAATRLFESRKPFLELRLKLYNEAAQITGKLVTSSYRSSEWNAAIYRFWELYWSELSVVEDAKVEAAMAALGTVIGKIATSNGKPRNLQDELEAAVYKLSHALRDGLVAEWGAIKATT</sequence>
<evidence type="ECO:0000256" key="1">
    <source>
        <dbReference type="SAM" id="Phobius"/>
    </source>
</evidence>
<keyword evidence="3" id="KW-1185">Reference proteome</keyword>
<dbReference type="RefSeq" id="WP_212493235.1">
    <property type="nucleotide sequence ID" value="NZ_JAFCJH010000017.1"/>
</dbReference>
<evidence type="ECO:0000313" key="2">
    <source>
        <dbReference type="EMBL" id="MBR0797298.1"/>
    </source>
</evidence>
<accession>A0ABS5FKJ7</accession>
<keyword evidence="1" id="KW-1133">Transmembrane helix</keyword>
<organism evidence="2 3">
    <name type="scientific">Bradyrhizobium jicamae</name>
    <dbReference type="NCBI Taxonomy" id="280332"/>
    <lineage>
        <taxon>Bacteria</taxon>
        <taxon>Pseudomonadati</taxon>
        <taxon>Pseudomonadota</taxon>
        <taxon>Alphaproteobacteria</taxon>
        <taxon>Hyphomicrobiales</taxon>
        <taxon>Nitrobacteraceae</taxon>
        <taxon>Bradyrhizobium</taxon>
    </lineage>
</organism>
<proteinExistence type="predicted"/>
<dbReference type="Proteomes" id="UP001315278">
    <property type="component" value="Unassembled WGS sequence"/>
</dbReference>
<name>A0ABS5FKJ7_9BRAD</name>
<comment type="caution">
    <text evidence="2">The sequence shown here is derived from an EMBL/GenBank/DDBJ whole genome shotgun (WGS) entry which is preliminary data.</text>
</comment>
<evidence type="ECO:0000313" key="3">
    <source>
        <dbReference type="Proteomes" id="UP001315278"/>
    </source>
</evidence>
<gene>
    <name evidence="2" type="ORF">JQ615_18070</name>
</gene>
<keyword evidence="1" id="KW-0812">Transmembrane</keyword>
<protein>
    <submittedName>
        <fullName evidence="2">Uncharacterized protein</fullName>
    </submittedName>
</protein>